<dbReference type="PANTHER" id="PTHR33692">
    <property type="entry name" value="RIBOSOME MATURATION FACTOR RIMM"/>
    <property type="match status" value="1"/>
</dbReference>
<keyword evidence="1 5" id="KW-0963">Cytoplasm</keyword>
<dbReference type="GO" id="GO:0006364">
    <property type="term" value="P:rRNA processing"/>
    <property type="evidence" value="ECO:0007669"/>
    <property type="project" value="UniProtKB-UniRule"/>
</dbReference>
<sequence>MNTLSQNSFYGVGKLVNTHGLRGEVRVTPTTDFPDQRFRKGNELYLFHSTLSEPLKLKIASRRSHKNFEIVSFEGYEHINDIEKYKGGELKIPEEALMELEEDEFYIHQLVGCVVVTDEGEELGKIVDVMQPGANDVWVVKGKRGEILLPYIDDCIKEVDIANKRVVCHLMEGLL</sequence>
<dbReference type="AlphaFoldDB" id="A0A220MI31"/>
<keyword evidence="2 5" id="KW-0690">Ribosome biogenesis</keyword>
<name>A0A220MI31_9BACL</name>
<comment type="similarity">
    <text evidence="5">Belongs to the RimM family.</text>
</comment>
<dbReference type="GO" id="GO:0043022">
    <property type="term" value="F:ribosome binding"/>
    <property type="evidence" value="ECO:0007669"/>
    <property type="project" value="InterPro"/>
</dbReference>
<protein>
    <recommendedName>
        <fullName evidence="5">Ribosome maturation factor RimM</fullName>
    </recommendedName>
</protein>
<dbReference type="RefSeq" id="WP_088908216.1">
    <property type="nucleotide sequence ID" value="NZ_CP018145.1"/>
</dbReference>
<dbReference type="SUPFAM" id="SSF50346">
    <property type="entry name" value="PRC-barrel domain"/>
    <property type="match status" value="1"/>
</dbReference>
<dbReference type="Gene3D" id="2.40.30.60">
    <property type="entry name" value="RimM"/>
    <property type="match status" value="1"/>
</dbReference>
<feature type="domain" description="RimM N-terminal" evidence="6">
    <location>
        <begin position="12"/>
        <end position="95"/>
    </location>
</feature>
<evidence type="ECO:0000256" key="3">
    <source>
        <dbReference type="ARBA" id="ARBA00022552"/>
    </source>
</evidence>
<dbReference type="InterPro" id="IPR011961">
    <property type="entry name" value="RimM"/>
</dbReference>
<evidence type="ECO:0000256" key="5">
    <source>
        <dbReference type="HAMAP-Rule" id="MF_00014"/>
    </source>
</evidence>
<dbReference type="InterPro" id="IPR056792">
    <property type="entry name" value="PRC_RimM"/>
</dbReference>
<evidence type="ECO:0000259" key="6">
    <source>
        <dbReference type="Pfam" id="PF01782"/>
    </source>
</evidence>
<organism evidence="8 9">
    <name type="scientific">Brevibacillus formosus</name>
    <dbReference type="NCBI Taxonomy" id="54913"/>
    <lineage>
        <taxon>Bacteria</taxon>
        <taxon>Bacillati</taxon>
        <taxon>Bacillota</taxon>
        <taxon>Bacilli</taxon>
        <taxon>Bacillales</taxon>
        <taxon>Paenibacillaceae</taxon>
        <taxon>Brevibacillus</taxon>
    </lineage>
</organism>
<dbReference type="InterPro" id="IPR002676">
    <property type="entry name" value="RimM_N"/>
</dbReference>
<dbReference type="SUPFAM" id="SSF50447">
    <property type="entry name" value="Translation proteins"/>
    <property type="match status" value="1"/>
</dbReference>
<feature type="domain" description="Ribosome maturation factor RimM PRC barrel" evidence="7">
    <location>
        <begin position="108"/>
        <end position="174"/>
    </location>
</feature>
<dbReference type="Gene3D" id="2.30.30.240">
    <property type="entry name" value="PRC-barrel domain"/>
    <property type="match status" value="1"/>
</dbReference>
<comment type="function">
    <text evidence="5">An accessory protein needed during the final step in the assembly of 30S ribosomal subunit, possibly for assembly of the head region. Essential for efficient processing of 16S rRNA. May be needed both before and after RbfA during the maturation of 16S rRNA. It has affinity for free ribosomal 30S subunits but not for 70S ribosomes.</text>
</comment>
<comment type="subcellular location">
    <subcellularLocation>
        <location evidence="5">Cytoplasm</location>
    </subcellularLocation>
</comment>
<comment type="domain">
    <text evidence="5">The PRC barrel domain binds ribosomal protein uS19.</text>
</comment>
<keyword evidence="3 5" id="KW-0698">rRNA processing</keyword>
<accession>A0A220MI31</accession>
<comment type="subunit">
    <text evidence="5">Binds ribosomal protein uS19.</text>
</comment>
<evidence type="ECO:0000256" key="4">
    <source>
        <dbReference type="ARBA" id="ARBA00023186"/>
    </source>
</evidence>
<evidence type="ECO:0000313" key="8">
    <source>
        <dbReference type="EMBL" id="ASJ54469.1"/>
    </source>
</evidence>
<evidence type="ECO:0000256" key="2">
    <source>
        <dbReference type="ARBA" id="ARBA00022517"/>
    </source>
</evidence>
<dbReference type="KEGG" id="bfm:BP422_13425"/>
<dbReference type="InterPro" id="IPR036976">
    <property type="entry name" value="RimM_N_sf"/>
</dbReference>
<proteinExistence type="inferred from homology"/>
<keyword evidence="4 5" id="KW-0143">Chaperone</keyword>
<evidence type="ECO:0000259" key="7">
    <source>
        <dbReference type="Pfam" id="PF24986"/>
    </source>
</evidence>
<gene>
    <name evidence="5" type="primary">rimM</name>
    <name evidence="8" type="ORF">BP422_13425</name>
</gene>
<evidence type="ECO:0000256" key="1">
    <source>
        <dbReference type="ARBA" id="ARBA00022490"/>
    </source>
</evidence>
<dbReference type="HAMAP" id="MF_00014">
    <property type="entry name" value="Ribosome_mat_RimM"/>
    <property type="match status" value="1"/>
</dbReference>
<dbReference type="InterPro" id="IPR011033">
    <property type="entry name" value="PRC_barrel-like_sf"/>
</dbReference>
<dbReference type="NCBIfam" id="TIGR02273">
    <property type="entry name" value="16S_RimM"/>
    <property type="match status" value="1"/>
</dbReference>
<reference evidence="8 9" key="1">
    <citation type="submission" date="2016-11" db="EMBL/GenBank/DDBJ databases">
        <authorList>
            <person name="Jaros S."/>
            <person name="Januszkiewicz K."/>
            <person name="Wedrychowicz H."/>
        </authorList>
    </citation>
    <scope>NUCLEOTIDE SEQUENCE [LARGE SCALE GENOMIC DNA]</scope>
    <source>
        <strain evidence="8 9">NF2</strain>
    </source>
</reference>
<dbReference type="GO" id="GO:0042274">
    <property type="term" value="P:ribosomal small subunit biogenesis"/>
    <property type="evidence" value="ECO:0007669"/>
    <property type="project" value="UniProtKB-UniRule"/>
</dbReference>
<dbReference type="Pfam" id="PF24986">
    <property type="entry name" value="PRC_RimM"/>
    <property type="match status" value="1"/>
</dbReference>
<dbReference type="Pfam" id="PF01782">
    <property type="entry name" value="RimM"/>
    <property type="match status" value="1"/>
</dbReference>
<dbReference type="EMBL" id="CP018145">
    <property type="protein sequence ID" value="ASJ54469.1"/>
    <property type="molecule type" value="Genomic_DNA"/>
</dbReference>
<dbReference type="Proteomes" id="UP000197781">
    <property type="component" value="Chromosome"/>
</dbReference>
<dbReference type="PANTHER" id="PTHR33692:SF1">
    <property type="entry name" value="RIBOSOME MATURATION FACTOR RIMM"/>
    <property type="match status" value="1"/>
</dbReference>
<evidence type="ECO:0000313" key="9">
    <source>
        <dbReference type="Proteomes" id="UP000197781"/>
    </source>
</evidence>
<dbReference type="InterPro" id="IPR009000">
    <property type="entry name" value="Transl_B-barrel_sf"/>
</dbReference>
<dbReference type="GO" id="GO:0005737">
    <property type="term" value="C:cytoplasm"/>
    <property type="evidence" value="ECO:0007669"/>
    <property type="project" value="UniProtKB-SubCell"/>
</dbReference>
<dbReference type="GO" id="GO:0005840">
    <property type="term" value="C:ribosome"/>
    <property type="evidence" value="ECO:0007669"/>
    <property type="project" value="InterPro"/>
</dbReference>